<dbReference type="SUPFAM" id="SSF52009">
    <property type="entry name" value="Phosphohistidine domain"/>
    <property type="match status" value="1"/>
</dbReference>
<feature type="region of interest" description="Disordered" evidence="1">
    <location>
        <begin position="1"/>
        <end position="27"/>
    </location>
</feature>
<keyword evidence="4" id="KW-1185">Reference proteome</keyword>
<reference evidence="3 4" key="1">
    <citation type="submission" date="2013-02" db="EMBL/GenBank/DDBJ databases">
        <title>Draft Genome Sequence of Streptomyces aurantiacus, Which Produces Setomimycin.</title>
        <authorList>
            <person name="Gruening B.A."/>
            <person name="Praeg A."/>
            <person name="Erxleben A."/>
            <person name="Guenther S."/>
            <person name="Mueller M."/>
        </authorList>
    </citation>
    <scope>NUCLEOTIDE SEQUENCE [LARGE SCALE GENOMIC DNA]</scope>
    <source>
        <strain evidence="3 4">JA 4570</strain>
    </source>
</reference>
<comment type="caution">
    <text evidence="3">The sequence shown here is derived from an EMBL/GenBank/DDBJ whole genome shotgun (WGS) entry which is preliminary data.</text>
</comment>
<dbReference type="InterPro" id="IPR051549">
    <property type="entry name" value="PEP_Utilizing_Enz"/>
</dbReference>
<dbReference type="InterPro" id="IPR036637">
    <property type="entry name" value="Phosphohistidine_dom_sf"/>
</dbReference>
<feature type="domain" description="PEP-utilising enzyme mobile" evidence="2">
    <location>
        <begin position="37"/>
        <end position="103"/>
    </location>
</feature>
<dbReference type="AlphaFoldDB" id="S3ZQ70"/>
<dbReference type="Proteomes" id="UP000014629">
    <property type="component" value="Unassembled WGS sequence"/>
</dbReference>
<protein>
    <submittedName>
        <fullName evidence="3">Putative phosphoenolpyruvate synthase</fullName>
    </submittedName>
</protein>
<feature type="region of interest" description="Disordered" evidence="1">
    <location>
        <begin position="118"/>
        <end position="165"/>
    </location>
</feature>
<sequence length="165" mass="16229">MPEPGRSGAAGAGQGAGGGFGSGTAWHGAGERPRCPVLVVRTLDPSLAPLLPALAALVAETGSVLSHLAVLAREYDVPTAVGVPDAVERFPEGTRMSVDGGTGAVDEIRVTALAEATERVTEGAGGSVRTDSAGGGASMDAPAGPRDGDGPLPPGCPDYREGMAS</sequence>
<evidence type="ECO:0000313" key="3">
    <source>
        <dbReference type="EMBL" id="EPH44969.1"/>
    </source>
</evidence>
<dbReference type="PATRIC" id="fig|1286094.4.peg.1848"/>
<keyword evidence="3" id="KW-0670">Pyruvate</keyword>
<evidence type="ECO:0000313" key="4">
    <source>
        <dbReference type="Proteomes" id="UP000014629"/>
    </source>
</evidence>
<dbReference type="EMBL" id="AOPZ01000069">
    <property type="protein sequence ID" value="EPH44969.1"/>
    <property type="molecule type" value="Genomic_DNA"/>
</dbReference>
<feature type="compositionally biased region" description="Gly residues" evidence="1">
    <location>
        <begin position="8"/>
        <end position="22"/>
    </location>
</feature>
<dbReference type="PANTHER" id="PTHR43615">
    <property type="entry name" value="PHOSPHOENOLPYRUVATE SYNTHASE-RELATED"/>
    <property type="match status" value="1"/>
</dbReference>
<dbReference type="InterPro" id="IPR008279">
    <property type="entry name" value="PEP-util_enz_mobile_dom"/>
</dbReference>
<organism evidence="3 4">
    <name type="scientific">Streptomyces aurantiacus JA 4570</name>
    <dbReference type="NCBI Taxonomy" id="1286094"/>
    <lineage>
        <taxon>Bacteria</taxon>
        <taxon>Bacillati</taxon>
        <taxon>Actinomycetota</taxon>
        <taxon>Actinomycetes</taxon>
        <taxon>Kitasatosporales</taxon>
        <taxon>Streptomycetaceae</taxon>
        <taxon>Streptomyces</taxon>
        <taxon>Streptomyces aurantiacus group</taxon>
    </lineage>
</organism>
<dbReference type="GO" id="GO:0016772">
    <property type="term" value="F:transferase activity, transferring phosphorus-containing groups"/>
    <property type="evidence" value="ECO:0007669"/>
    <property type="project" value="InterPro"/>
</dbReference>
<dbReference type="PANTHER" id="PTHR43615:SF1">
    <property type="entry name" value="PPDK_N DOMAIN-CONTAINING PROTEIN"/>
    <property type="match status" value="1"/>
</dbReference>
<dbReference type="Pfam" id="PF00391">
    <property type="entry name" value="PEP-utilizers"/>
    <property type="match status" value="1"/>
</dbReference>
<proteinExistence type="predicted"/>
<accession>S3ZQ70</accession>
<dbReference type="Gene3D" id="3.50.30.10">
    <property type="entry name" value="Phosphohistidine domain"/>
    <property type="match status" value="1"/>
</dbReference>
<evidence type="ECO:0000256" key="1">
    <source>
        <dbReference type="SAM" id="MobiDB-lite"/>
    </source>
</evidence>
<evidence type="ECO:0000259" key="2">
    <source>
        <dbReference type="Pfam" id="PF00391"/>
    </source>
</evidence>
<name>S3ZQ70_9ACTN</name>
<gene>
    <name evidence="3" type="ORF">STRAU_1870</name>
</gene>